<organism evidence="2 3">
    <name type="scientific">Candidatus Wolfebacteria bacterium CG10_big_fil_rev_8_21_14_0_10_31_9</name>
    <dbReference type="NCBI Taxonomy" id="1975070"/>
    <lineage>
        <taxon>Bacteria</taxon>
        <taxon>Candidatus Wolfeibacteriota</taxon>
    </lineage>
</organism>
<evidence type="ECO:0008006" key="4">
    <source>
        <dbReference type="Google" id="ProtNLM"/>
    </source>
</evidence>
<dbReference type="InterPro" id="IPR013783">
    <property type="entry name" value="Ig-like_fold"/>
</dbReference>
<dbReference type="PANTHER" id="PTHR34475:SF1">
    <property type="entry name" value="CYTOSKELETON PROTEIN RODZ"/>
    <property type="match status" value="1"/>
</dbReference>
<gene>
    <name evidence="2" type="ORF">COV23_01785</name>
</gene>
<accession>A0A2H0RC32</accession>
<dbReference type="Gene3D" id="2.60.40.10">
    <property type="entry name" value="Immunoglobulins"/>
    <property type="match status" value="1"/>
</dbReference>
<proteinExistence type="predicted"/>
<keyword evidence="1" id="KW-1133">Transmembrane helix</keyword>
<keyword evidence="1" id="KW-0812">Transmembrane</keyword>
<evidence type="ECO:0000256" key="1">
    <source>
        <dbReference type="SAM" id="Phobius"/>
    </source>
</evidence>
<reference evidence="2 3" key="1">
    <citation type="submission" date="2017-09" db="EMBL/GenBank/DDBJ databases">
        <title>Depth-based differentiation of microbial function through sediment-hosted aquifers and enrichment of novel symbionts in the deep terrestrial subsurface.</title>
        <authorList>
            <person name="Probst A.J."/>
            <person name="Ladd B."/>
            <person name="Jarett J.K."/>
            <person name="Geller-Mcgrath D.E."/>
            <person name="Sieber C.M."/>
            <person name="Emerson J.B."/>
            <person name="Anantharaman K."/>
            <person name="Thomas B.C."/>
            <person name="Malmstrom R."/>
            <person name="Stieglmeier M."/>
            <person name="Klingl A."/>
            <person name="Woyke T."/>
            <person name="Ryan C.M."/>
            <person name="Banfield J.F."/>
        </authorList>
    </citation>
    <scope>NUCLEOTIDE SEQUENCE [LARGE SCALE GENOMIC DNA]</scope>
    <source>
        <strain evidence="2">CG10_big_fil_rev_8_21_14_0_10_31_9</strain>
    </source>
</reference>
<keyword evidence="1" id="KW-0472">Membrane</keyword>
<dbReference type="Pfam" id="PF13413">
    <property type="entry name" value="HTH_25"/>
    <property type="match status" value="1"/>
</dbReference>
<evidence type="ECO:0000313" key="2">
    <source>
        <dbReference type="EMBL" id="PIR44092.1"/>
    </source>
</evidence>
<feature type="transmembrane region" description="Helical" evidence="1">
    <location>
        <begin position="108"/>
        <end position="129"/>
    </location>
</feature>
<dbReference type="GO" id="GO:0003677">
    <property type="term" value="F:DNA binding"/>
    <property type="evidence" value="ECO:0007669"/>
    <property type="project" value="InterPro"/>
</dbReference>
<evidence type="ECO:0000313" key="3">
    <source>
        <dbReference type="Proteomes" id="UP000231602"/>
    </source>
</evidence>
<name>A0A2H0RC32_9BACT</name>
<dbReference type="InterPro" id="IPR010982">
    <property type="entry name" value="Lambda_DNA-bd_dom_sf"/>
</dbReference>
<dbReference type="InterPro" id="IPR050400">
    <property type="entry name" value="Bact_Cytoskel_RodZ"/>
</dbReference>
<dbReference type="Gene3D" id="1.10.260.40">
    <property type="entry name" value="lambda repressor-like DNA-binding domains"/>
    <property type="match status" value="1"/>
</dbReference>
<dbReference type="PANTHER" id="PTHR34475">
    <property type="match status" value="1"/>
</dbReference>
<dbReference type="EMBL" id="PCXV01000028">
    <property type="protein sequence ID" value="PIR44092.1"/>
    <property type="molecule type" value="Genomic_DNA"/>
</dbReference>
<dbReference type="Proteomes" id="UP000231602">
    <property type="component" value="Unassembled WGS sequence"/>
</dbReference>
<protein>
    <recommendedName>
        <fullName evidence="4">HTH cro/C1-type domain-containing protein</fullName>
    </recommendedName>
</protein>
<dbReference type="AlphaFoldDB" id="A0A2H0RC32"/>
<comment type="caution">
    <text evidence="2">The sequence shown here is derived from an EMBL/GenBank/DDBJ whole genome shotgun (WGS) entry which is preliminary data.</text>
</comment>
<sequence>MSEEIKTIKDTLNDVLSKKGLTQEKLAEISDVPEYYMRALYGGNYKELPPEPYVRGYIIKIANSLEIDGEALWDIYKKTLNLKTSGEADKLPVNRFAISTKRFSNKKWIILIVICLILGLVGFQVSKYFGTSSIDISNPPVDDFITTDSNIILRGKIDPQDSLTIKGENVSVDKNGYFEKEWSLSSGPNLLEFKVKRLLGKEVKIERQIIYQP</sequence>